<accession>A0ACB8V3X8</accession>
<protein>
    <submittedName>
        <fullName evidence="1">Uncharacterized protein</fullName>
    </submittedName>
</protein>
<gene>
    <name evidence="1" type="ORF">LOY88_000831</name>
</gene>
<sequence length="950" mass="104877">MSGVEAPSLNLLQAEGPAELLHRIDELRNLGFQHRICLPQIAICGNRGCGKTSVFQSITGIQLPVSSHGHTRFATEVIFRRSAEVYTHTSIRPALDANPEHRRKLAAFSSSDNWLEDIPNIFMEAENYMNLTTDAQYSQDVLQLEVSGPSLPDLTVIDLPGLLPDFEGNQQEEDVIKARELTESYINNPRSIVLVVVSADTPLAQQSVLRLAEPCASRSMGIVTKLDTLSPDSVSLTDFYARVKCQDARLHLGWHALKNIDTRYKDSLGLDRDDTESLFFSSSAPWKALSPNAIGIDSLRDRLNKVLLGQVELQLSMLASEIQKDLEVHRKSLQKLGPEMPTMAERRLYMTNIGETVQRLAREATLGQYHDPYFRSNSNRSIKRLRSVVRRWAEDFATDLRQRGHSHHIYDGVIGGVASSAGFPDDPQPIPRSEYIGSVLELLKSGNIRGMSGSANVQIVGELFIRYSSKWEKITKAHISEIWKKVKQFLDGLLHHIAGFGIGEAVMREIINREMEEKLRKTNAKVDELLLPYKKLIPVTLNQQLSLRIRHIRRRNSEQSNSASSDVDIALCNEILDCMQAYYSVALGVFLDNVAGLAVENCLLDGIENLLSPTRILQMSDNELERLAADSKELRSARAAVARKVRVFEVAAAACTRCQMAALESSSQNYDTLPEDHVTRSNTSASNSSSLAESYSLSESYGLAHSDSMKHKRTASAFSSRAFPVPARALDSPFSPSWKPSFSAGSSQSSPRRSSSVESDELSASRSPLTSRKPTNDPNTYSIQISPTKAPAPELPYPSVPGATRMYSHGRALSVDKLMPINRELLSPIGLAPEGGRHNRTLSAERMMPPLPETMAFSCRHSRALSAGKATGLPDPPPKNPARTLSLSMLTGLKSSGLHASRKRISKIKPTVDEKPLLISSPFNFHHHGSVPTSTDTLPNSGTSLTKIEK</sequence>
<dbReference type="EMBL" id="JALBCA010000008">
    <property type="protein sequence ID" value="KAI2392175.1"/>
    <property type="molecule type" value="Genomic_DNA"/>
</dbReference>
<comment type="caution">
    <text evidence="1">The sequence shown here is derived from an EMBL/GenBank/DDBJ whole genome shotgun (WGS) entry which is preliminary data.</text>
</comment>
<name>A0ACB8V3X8_9EURO</name>
<reference evidence="1" key="1">
    <citation type="journal article" date="2022" name="bioRxiv">
        <title>Population genetic analysis of Ophidiomyces ophidiicola, the causative agent of snake fungal disease, indicates recent introductions to the USA.</title>
        <authorList>
            <person name="Ladner J.T."/>
            <person name="Palmer J.M."/>
            <person name="Ettinger C.L."/>
            <person name="Stajich J.E."/>
            <person name="Farrell T.M."/>
            <person name="Glorioso B.M."/>
            <person name="Lawson B."/>
            <person name="Price S.J."/>
            <person name="Stengle A.G."/>
            <person name="Grear D.A."/>
            <person name="Lorch J.M."/>
        </authorList>
    </citation>
    <scope>NUCLEOTIDE SEQUENCE</scope>
    <source>
        <strain evidence="1">NWHC 24266-5</strain>
    </source>
</reference>
<proteinExistence type="predicted"/>
<evidence type="ECO:0000313" key="1">
    <source>
        <dbReference type="EMBL" id="KAI2392175.1"/>
    </source>
</evidence>
<organism evidence="1">
    <name type="scientific">Ophidiomyces ophidiicola</name>
    <dbReference type="NCBI Taxonomy" id="1387563"/>
    <lineage>
        <taxon>Eukaryota</taxon>
        <taxon>Fungi</taxon>
        <taxon>Dikarya</taxon>
        <taxon>Ascomycota</taxon>
        <taxon>Pezizomycotina</taxon>
        <taxon>Eurotiomycetes</taxon>
        <taxon>Eurotiomycetidae</taxon>
        <taxon>Onygenales</taxon>
        <taxon>Onygenaceae</taxon>
        <taxon>Ophidiomyces</taxon>
    </lineage>
</organism>